<evidence type="ECO:0000313" key="4">
    <source>
        <dbReference type="Proteomes" id="UP001652394"/>
    </source>
</evidence>
<comment type="caution">
    <text evidence="3">The sequence shown here is derived from an EMBL/GenBank/DDBJ whole genome shotgun (WGS) entry which is preliminary data.</text>
</comment>
<proteinExistence type="predicted"/>
<dbReference type="NCBIfam" id="TIGR01722">
    <property type="entry name" value="MMSDH"/>
    <property type="match status" value="1"/>
</dbReference>
<dbReference type="EMBL" id="JAOQJX010000017">
    <property type="protein sequence ID" value="MCU6748183.1"/>
    <property type="molecule type" value="Genomic_DNA"/>
</dbReference>
<keyword evidence="4" id="KW-1185">Reference proteome</keyword>
<dbReference type="InterPro" id="IPR015590">
    <property type="entry name" value="Aldehyde_DH_dom"/>
</dbReference>
<evidence type="ECO:0000256" key="1">
    <source>
        <dbReference type="ARBA" id="ARBA00023002"/>
    </source>
</evidence>
<dbReference type="PANTHER" id="PTHR43866:SF4">
    <property type="entry name" value="MALONATE-SEMIALDEHYDE DEHYDROGENASE"/>
    <property type="match status" value="1"/>
</dbReference>
<dbReference type="CDD" id="cd07085">
    <property type="entry name" value="ALDH_F6_MMSDH"/>
    <property type="match status" value="1"/>
</dbReference>
<dbReference type="PANTHER" id="PTHR43866">
    <property type="entry name" value="MALONATE-SEMIALDEHYDE DEHYDROGENASE"/>
    <property type="match status" value="1"/>
</dbReference>
<name>A0ABT2TD27_9FIRM</name>
<protein>
    <submittedName>
        <fullName evidence="3">CoA-acylating methylmalonate-semialdehyde dehydrogenase</fullName>
    </submittedName>
</protein>
<dbReference type="Proteomes" id="UP001652394">
    <property type="component" value="Unassembled WGS sequence"/>
</dbReference>
<dbReference type="Gene3D" id="3.40.309.10">
    <property type="entry name" value="Aldehyde Dehydrogenase, Chain A, domain 2"/>
    <property type="match status" value="1"/>
</dbReference>
<dbReference type="InterPro" id="IPR016162">
    <property type="entry name" value="Ald_DH_N"/>
</dbReference>
<reference evidence="3 4" key="1">
    <citation type="journal article" date="2021" name="ISME Commun">
        <title>Automated analysis of genomic sequences facilitates high-throughput and comprehensive description of bacteria.</title>
        <authorList>
            <person name="Hitch T.C.A."/>
        </authorList>
    </citation>
    <scope>NUCLEOTIDE SEQUENCE [LARGE SCALE GENOMIC DNA]</scope>
    <source>
        <strain evidence="3 4">H2_18</strain>
    </source>
</reference>
<organism evidence="3 4">
    <name type="scientific">Faecalicatena acetigenes</name>
    <dbReference type="NCBI Taxonomy" id="2981790"/>
    <lineage>
        <taxon>Bacteria</taxon>
        <taxon>Bacillati</taxon>
        <taxon>Bacillota</taxon>
        <taxon>Clostridia</taxon>
        <taxon>Lachnospirales</taxon>
        <taxon>Lachnospiraceae</taxon>
        <taxon>Faecalicatena</taxon>
    </lineage>
</organism>
<dbReference type="Gene3D" id="3.40.605.10">
    <property type="entry name" value="Aldehyde Dehydrogenase, Chain A, domain 1"/>
    <property type="match status" value="1"/>
</dbReference>
<dbReference type="SUPFAM" id="SSF53720">
    <property type="entry name" value="ALDH-like"/>
    <property type="match status" value="1"/>
</dbReference>
<dbReference type="RefSeq" id="WP_059069781.1">
    <property type="nucleotide sequence ID" value="NZ_JAOQJX010000017.1"/>
</dbReference>
<gene>
    <name evidence="3" type="ORF">OCV51_11050</name>
</gene>
<dbReference type="Pfam" id="PF00171">
    <property type="entry name" value="Aldedh"/>
    <property type="match status" value="1"/>
</dbReference>
<feature type="domain" description="Aldehyde dehydrogenase" evidence="2">
    <location>
        <begin position="19"/>
        <end position="482"/>
    </location>
</feature>
<evidence type="ECO:0000313" key="3">
    <source>
        <dbReference type="EMBL" id="MCU6748183.1"/>
    </source>
</evidence>
<dbReference type="InterPro" id="IPR010061">
    <property type="entry name" value="MeMal-semiAld_DH"/>
</dbReference>
<dbReference type="InterPro" id="IPR016163">
    <property type="entry name" value="Ald_DH_C"/>
</dbReference>
<accession>A0ABT2TD27</accession>
<evidence type="ECO:0000259" key="2">
    <source>
        <dbReference type="Pfam" id="PF00171"/>
    </source>
</evidence>
<sequence length="506" mass="55742">MEKIGYFINGEMRTSVTTEYYKLYDPSTGQVEAEAAKCTEQEVYRCIEAAAEQYQKWKKVPVMKRVQVLYRVKQLIDENIEELTLCVAKEHGKVWSEAKGDVLKAREGTELACSVNSLMMGEALMDTSSGYDTVLYREPVGVFGGICPMNFPAMIPFGWMAPVCIACGNSIILKVSSKTPRTAFAMAKLYRQAFYEMGYEYVPLNVITTSRKEAEILLTHPEVKGISFVGSTPVGLHVYGTAAAHGKRVQCLTQAKNHALVLNDAPVTRTAAGIINSAFGCAGERCMALPVVVAQERIADALVAKLTELAKELKVGPAYDKTSGLGPVVDSGHRKKIEAYIESGIKDGAKLILDGRNVTVPGYEEGFYLGPTIFDYVKPGMKIGEEEIFGPVLCIKRVKTFEEGLRIMNENPYANGSVIFTQNGYYAREFVNRTDGGMVGVNVGIPVPVGVFPFSGHKQSFFGDQHCLGKDGVRFYTESKTVTTRWFDEKEAENTVINSWDGTIDE</sequence>
<dbReference type="InterPro" id="IPR016161">
    <property type="entry name" value="Ald_DH/histidinol_DH"/>
</dbReference>
<keyword evidence="1" id="KW-0560">Oxidoreductase</keyword>